<dbReference type="Proteomes" id="UP000565441">
    <property type="component" value="Unassembled WGS sequence"/>
</dbReference>
<evidence type="ECO:0000313" key="4">
    <source>
        <dbReference type="Proteomes" id="UP000565441"/>
    </source>
</evidence>
<dbReference type="AlphaFoldDB" id="A0A8H5HRI6"/>
<feature type="compositionally biased region" description="Pro residues" evidence="1">
    <location>
        <begin position="89"/>
        <end position="102"/>
    </location>
</feature>
<feature type="region of interest" description="Disordered" evidence="1">
    <location>
        <begin position="63"/>
        <end position="108"/>
    </location>
</feature>
<gene>
    <name evidence="3" type="ORF">D9615_000260</name>
</gene>
<evidence type="ECO:0000256" key="1">
    <source>
        <dbReference type="SAM" id="MobiDB-lite"/>
    </source>
</evidence>
<dbReference type="OrthoDB" id="2693038at2759"/>
<keyword evidence="2" id="KW-0472">Membrane</keyword>
<accession>A0A8H5HRI6</accession>
<dbReference type="EMBL" id="JAACJP010000001">
    <property type="protein sequence ID" value="KAF5388135.1"/>
    <property type="molecule type" value="Genomic_DNA"/>
</dbReference>
<feature type="transmembrane region" description="Helical" evidence="2">
    <location>
        <begin position="144"/>
        <end position="169"/>
    </location>
</feature>
<feature type="region of interest" description="Disordered" evidence="1">
    <location>
        <begin position="185"/>
        <end position="243"/>
    </location>
</feature>
<sequence length="319" mass="33627">MGRIRHRRAYAQRRAIIPDIVTGILDLPTPSLSLPLGENTGSIPVFTTSSSVSESLSDSLPFTSSSIDSSSSASTSASSIQSSSEFTKSPPPPTPTPSPNPAPSVYETTSDGQVHTITTFLNAVPSAPPSAVPPPPKSFLQNKVLSGVVFALVGLVGLVIILAVATFAIRRKRNKELLNEAISFNPSSTMDSTHHYGDEKNRTSMGFSSPRTSDDHNSYSGPGVPGHGFGAGPNHAQGRTERDHSFPKLPARALPPQGYVHGRREKLPAPGQSNGINWGPNLSPFTAPVPANVTASSPVENTVDARAQSQNRILKIANV</sequence>
<keyword evidence="4" id="KW-1185">Reference proteome</keyword>
<organism evidence="3 4">
    <name type="scientific">Tricholomella constricta</name>
    <dbReference type="NCBI Taxonomy" id="117010"/>
    <lineage>
        <taxon>Eukaryota</taxon>
        <taxon>Fungi</taxon>
        <taxon>Dikarya</taxon>
        <taxon>Basidiomycota</taxon>
        <taxon>Agaricomycotina</taxon>
        <taxon>Agaricomycetes</taxon>
        <taxon>Agaricomycetidae</taxon>
        <taxon>Agaricales</taxon>
        <taxon>Tricholomatineae</taxon>
        <taxon>Lyophyllaceae</taxon>
        <taxon>Tricholomella</taxon>
    </lineage>
</organism>
<evidence type="ECO:0000256" key="2">
    <source>
        <dbReference type="SAM" id="Phobius"/>
    </source>
</evidence>
<name>A0A8H5HRI6_9AGAR</name>
<evidence type="ECO:0000313" key="3">
    <source>
        <dbReference type="EMBL" id="KAF5388135.1"/>
    </source>
</evidence>
<comment type="caution">
    <text evidence="3">The sequence shown here is derived from an EMBL/GenBank/DDBJ whole genome shotgun (WGS) entry which is preliminary data.</text>
</comment>
<keyword evidence="2" id="KW-0812">Transmembrane</keyword>
<protein>
    <submittedName>
        <fullName evidence="3">Uncharacterized protein</fullName>
    </submittedName>
</protein>
<feature type="compositionally biased region" description="Low complexity" evidence="1">
    <location>
        <begin position="63"/>
        <end position="88"/>
    </location>
</feature>
<reference evidence="3 4" key="1">
    <citation type="journal article" date="2020" name="ISME J.">
        <title>Uncovering the hidden diversity of litter-decomposition mechanisms in mushroom-forming fungi.</title>
        <authorList>
            <person name="Floudas D."/>
            <person name="Bentzer J."/>
            <person name="Ahren D."/>
            <person name="Johansson T."/>
            <person name="Persson P."/>
            <person name="Tunlid A."/>
        </authorList>
    </citation>
    <scope>NUCLEOTIDE SEQUENCE [LARGE SCALE GENOMIC DNA]</scope>
    <source>
        <strain evidence="3 4">CBS 661.87</strain>
    </source>
</reference>
<feature type="compositionally biased region" description="Basic and acidic residues" evidence="1">
    <location>
        <begin position="192"/>
        <end position="202"/>
    </location>
</feature>
<keyword evidence="2" id="KW-1133">Transmembrane helix</keyword>
<proteinExistence type="predicted"/>